<feature type="region of interest" description="Disordered" evidence="5">
    <location>
        <begin position="981"/>
        <end position="1051"/>
    </location>
</feature>
<comment type="similarity">
    <text evidence="2">In the central section; belongs to the inositol 1,4,5-trisphosphate 5-phosphatase family.</text>
</comment>
<dbReference type="SUPFAM" id="SSF56219">
    <property type="entry name" value="DNase I-like"/>
    <property type="match status" value="1"/>
</dbReference>
<dbReference type="PROSITE" id="PS50275">
    <property type="entry name" value="SAC"/>
    <property type="match status" value="1"/>
</dbReference>
<dbReference type="InterPro" id="IPR036691">
    <property type="entry name" value="Endo/exonu/phosph_ase_sf"/>
</dbReference>
<dbReference type="GO" id="GO:0046856">
    <property type="term" value="P:phosphatidylinositol dephosphorylation"/>
    <property type="evidence" value="ECO:0007669"/>
    <property type="project" value="InterPro"/>
</dbReference>
<protein>
    <recommendedName>
        <fullName evidence="3">phosphoinositide 5-phosphatase</fullName>
        <ecNumber evidence="3">3.1.3.36</ecNumber>
    </recommendedName>
</protein>
<dbReference type="OrthoDB" id="405996at2759"/>
<feature type="compositionally biased region" description="Basic and acidic residues" evidence="5">
    <location>
        <begin position="994"/>
        <end position="1015"/>
    </location>
</feature>
<comment type="similarity">
    <text evidence="1">Belongs to the synaptojanin family.</text>
</comment>
<sequence length="1051" mass="122322">MDRTLPSLNKAASQVEYVDYDSPVWALQSTPNTFTISPLKNVKFQKSLIIDKNSVKIQEHDVVVRQDADWTLEIQGFLGIINILGLEHLMVITGKEEICRIKHRFQIYKDEPTSIYELQDIDIIPFYGVNNNHLENSLKSIREGIKRYMEAGFYFSYNFDLTLSAQKRDKLYFLSDGQDLKSFDPLSQQDYRYVWNYNLNKQMRTQHISQYWTIPIIQGFVGQSEINDIELILLSRRRWIGGGSKNHCRGLDEEGNTACSVETEQLIFYKVQKDKTVRFFTTSYVQLRATAPLFWQQLTGKPNMMRSVESTLEIFTKHVMKVCEDYEVDKFLALNLQSQSQAFEDELTQHYKKIIDETAPTISKQGKKIDYDHFDYAHHCKKNTSVLDTYINDMLKNKYLDSIDCYTEKHSIYYENDQIVRESRSILKLQKGLVRTNCLDCSDKSNVVQMKLCYVSIIPYLKQTDPKIEQVFTTLWQLNGEYLSKQYTGQSPQLNQILSRDHLMILLNIGNMGPRRMLRQNLSDEYRQECFLIFQGSHELCNTIPSTFIESTIIKEIKSYTEEQKVVLHITTINCAGRLPSSYKELIPIFKPQIDGVFPDIMVIGLQEIVKLNAFGIFKGKNKTRMNEWEQLLRSAIEVASNTKDPMERYVWVIAKSMVGCFIGLFVKRKLLEHNRIKDLMATKIKTGLGGSAGNKGAVIVRFKLDDTNMMFLNCHLMSGKGKGSKRTDEINFIFDNAFKTESKSRRLGFEHHDMVFLFGDLNYRIAATNDLVRPAVKKLDYRFLKANDELMQAFELYRHSKDMQYRFYRDFIEGNIDFPPTYKFDKKSNEYDSSKKQRVPAWCDRILWKRNSKVNQQILKSIQDILFSDHRPVFAQFEIYSSKINHEKVEQVEEQLFENTRFQSLYVFGKQKSMPIPQVDVNDTQLTKEQADDQNPIDMSQPEVNLDKSLSKNSKSEPEKQYDQIVIEKADNLVPLIEENDDDDDAEESPQQQEKKVQQVENPKGDVDDDHSGESGESNDDDSQNKGTADSNNVDQIKQEQIQNEEQKQQ</sequence>
<evidence type="ECO:0000256" key="2">
    <source>
        <dbReference type="ARBA" id="ARBA00009678"/>
    </source>
</evidence>
<organism evidence="7 8">
    <name type="scientific">Stylonychia lemnae</name>
    <name type="common">Ciliate</name>
    <dbReference type="NCBI Taxonomy" id="5949"/>
    <lineage>
        <taxon>Eukaryota</taxon>
        <taxon>Sar</taxon>
        <taxon>Alveolata</taxon>
        <taxon>Ciliophora</taxon>
        <taxon>Intramacronucleata</taxon>
        <taxon>Spirotrichea</taxon>
        <taxon>Stichotrichia</taxon>
        <taxon>Sporadotrichida</taxon>
        <taxon>Oxytrichidae</taxon>
        <taxon>Stylonychinae</taxon>
        <taxon>Stylonychia</taxon>
    </lineage>
</organism>
<dbReference type="Pfam" id="PF22669">
    <property type="entry name" value="Exo_endo_phos2"/>
    <property type="match status" value="1"/>
</dbReference>
<dbReference type="PANTHER" id="PTHR11200:SF275">
    <property type="entry name" value="LD06095P"/>
    <property type="match status" value="1"/>
</dbReference>
<evidence type="ECO:0000259" key="6">
    <source>
        <dbReference type="PROSITE" id="PS50275"/>
    </source>
</evidence>
<dbReference type="Gene3D" id="3.60.10.10">
    <property type="entry name" value="Endonuclease/exonuclease/phosphatase"/>
    <property type="match status" value="1"/>
</dbReference>
<dbReference type="InterPro" id="IPR000300">
    <property type="entry name" value="IPPc"/>
</dbReference>
<evidence type="ECO:0000313" key="8">
    <source>
        <dbReference type="Proteomes" id="UP000039865"/>
    </source>
</evidence>
<evidence type="ECO:0000256" key="3">
    <source>
        <dbReference type="ARBA" id="ARBA00013044"/>
    </source>
</evidence>
<dbReference type="InterPro" id="IPR002013">
    <property type="entry name" value="SAC_dom"/>
</dbReference>
<feature type="region of interest" description="Disordered" evidence="5">
    <location>
        <begin position="929"/>
        <end position="969"/>
    </location>
</feature>
<keyword evidence="7" id="KW-0255">Endonuclease</keyword>
<gene>
    <name evidence="7" type="primary">Contig7071.g7567</name>
    <name evidence="7" type="ORF">STYLEM_20009</name>
</gene>
<dbReference type="InterPro" id="IPR046985">
    <property type="entry name" value="IP5"/>
</dbReference>
<dbReference type="EC" id="3.1.3.36" evidence="3"/>
<evidence type="ECO:0000313" key="7">
    <source>
        <dbReference type="EMBL" id="CDW90862.1"/>
    </source>
</evidence>
<dbReference type="SMART" id="SM00128">
    <property type="entry name" value="IPPc"/>
    <property type="match status" value="1"/>
</dbReference>
<keyword evidence="7" id="KW-0540">Nuclease</keyword>
<dbReference type="Pfam" id="PF02383">
    <property type="entry name" value="Syja_N"/>
    <property type="match status" value="1"/>
</dbReference>
<dbReference type="InParanoid" id="A0A078BC96"/>
<proteinExistence type="inferred from homology"/>
<dbReference type="GO" id="GO:0004519">
    <property type="term" value="F:endonuclease activity"/>
    <property type="evidence" value="ECO:0007669"/>
    <property type="project" value="UniProtKB-KW"/>
</dbReference>
<feature type="domain" description="SAC" evidence="6">
    <location>
        <begin position="152"/>
        <end position="489"/>
    </location>
</feature>
<keyword evidence="7" id="KW-0269">Exonuclease</keyword>
<dbReference type="Proteomes" id="UP000039865">
    <property type="component" value="Unassembled WGS sequence"/>
</dbReference>
<evidence type="ECO:0000256" key="1">
    <source>
        <dbReference type="ARBA" id="ARBA00008943"/>
    </source>
</evidence>
<dbReference type="AlphaFoldDB" id="A0A078BC96"/>
<dbReference type="GO" id="GO:0004527">
    <property type="term" value="F:exonuclease activity"/>
    <property type="evidence" value="ECO:0007669"/>
    <property type="project" value="UniProtKB-KW"/>
</dbReference>
<evidence type="ECO:0000256" key="5">
    <source>
        <dbReference type="SAM" id="MobiDB-lite"/>
    </source>
</evidence>
<accession>A0A078BC96</accession>
<keyword evidence="8" id="KW-1185">Reference proteome</keyword>
<feature type="compositionally biased region" description="Basic and acidic residues" evidence="5">
    <location>
        <begin position="946"/>
        <end position="969"/>
    </location>
</feature>
<feature type="compositionally biased region" description="Polar residues" evidence="5">
    <location>
        <begin position="1026"/>
        <end position="1036"/>
    </location>
</feature>
<keyword evidence="4" id="KW-0378">Hydrolase</keyword>
<dbReference type="PANTHER" id="PTHR11200">
    <property type="entry name" value="INOSITOL 5-PHOSPHATASE"/>
    <property type="match status" value="1"/>
</dbReference>
<name>A0A078BC96_STYLE</name>
<dbReference type="GO" id="GO:0004439">
    <property type="term" value="F:phosphatidylinositol-4,5-bisphosphate 5-phosphatase activity"/>
    <property type="evidence" value="ECO:0007669"/>
    <property type="project" value="UniProtKB-EC"/>
</dbReference>
<reference evidence="7 8" key="1">
    <citation type="submission" date="2014-06" db="EMBL/GenBank/DDBJ databases">
        <authorList>
            <person name="Swart Estienne"/>
        </authorList>
    </citation>
    <scope>NUCLEOTIDE SEQUENCE [LARGE SCALE GENOMIC DNA]</scope>
    <source>
        <strain evidence="7 8">130c</strain>
    </source>
</reference>
<dbReference type="EMBL" id="CCKQ01018859">
    <property type="protein sequence ID" value="CDW90862.1"/>
    <property type="molecule type" value="Genomic_DNA"/>
</dbReference>
<evidence type="ECO:0000256" key="4">
    <source>
        <dbReference type="ARBA" id="ARBA00022801"/>
    </source>
</evidence>